<reference evidence="3" key="1">
    <citation type="journal article" date="2014" name="Int. J. Syst. Evol. Microbiol.">
        <title>Complete genome sequence of Corynebacterium casei LMG S-19264T (=DSM 44701T), isolated from a smear-ripened cheese.</title>
        <authorList>
            <consortium name="US DOE Joint Genome Institute (JGI-PGF)"/>
            <person name="Walter F."/>
            <person name="Albersmeier A."/>
            <person name="Kalinowski J."/>
            <person name="Ruckert C."/>
        </authorList>
    </citation>
    <scope>NUCLEOTIDE SEQUENCE</scope>
    <source>
        <strain evidence="3">CGMCC 4.7308</strain>
    </source>
</reference>
<protein>
    <submittedName>
        <fullName evidence="3">Oxidase</fullName>
    </submittedName>
</protein>
<comment type="caution">
    <text evidence="3">The sequence shown here is derived from an EMBL/GenBank/DDBJ whole genome shotgun (WGS) entry which is preliminary data.</text>
</comment>
<organism evidence="3 4">
    <name type="scientific">Nakamurella endophytica</name>
    <dbReference type="NCBI Taxonomy" id="1748367"/>
    <lineage>
        <taxon>Bacteria</taxon>
        <taxon>Bacillati</taxon>
        <taxon>Actinomycetota</taxon>
        <taxon>Actinomycetes</taxon>
        <taxon>Nakamurellales</taxon>
        <taxon>Nakamurellaceae</taxon>
        <taxon>Nakamurella</taxon>
    </lineage>
</organism>
<dbReference type="EMBL" id="BMNA01000014">
    <property type="protein sequence ID" value="GGM15526.1"/>
    <property type="molecule type" value="Genomic_DNA"/>
</dbReference>
<dbReference type="Proteomes" id="UP000655208">
    <property type="component" value="Unassembled WGS sequence"/>
</dbReference>
<dbReference type="SUPFAM" id="SSF51905">
    <property type="entry name" value="FAD/NAD(P)-binding domain"/>
    <property type="match status" value="1"/>
</dbReference>
<evidence type="ECO:0000313" key="3">
    <source>
        <dbReference type="EMBL" id="GGM15526.1"/>
    </source>
</evidence>
<evidence type="ECO:0000259" key="2">
    <source>
        <dbReference type="Pfam" id="PF01266"/>
    </source>
</evidence>
<gene>
    <name evidence="3" type="ORF">GCM10011594_39440</name>
</gene>
<proteinExistence type="predicted"/>
<keyword evidence="1" id="KW-0560">Oxidoreductase</keyword>
<dbReference type="InterPro" id="IPR036188">
    <property type="entry name" value="FAD/NAD-bd_sf"/>
</dbReference>
<dbReference type="GO" id="GO:0016491">
    <property type="term" value="F:oxidoreductase activity"/>
    <property type="evidence" value="ECO:0007669"/>
    <property type="project" value="UniProtKB-KW"/>
</dbReference>
<dbReference type="Gene3D" id="3.50.50.60">
    <property type="entry name" value="FAD/NAD(P)-binding domain"/>
    <property type="match status" value="1"/>
</dbReference>
<dbReference type="AlphaFoldDB" id="A0A917WMP9"/>
<dbReference type="Gene3D" id="3.30.9.10">
    <property type="entry name" value="D-Amino Acid Oxidase, subunit A, domain 2"/>
    <property type="match status" value="1"/>
</dbReference>
<evidence type="ECO:0000256" key="1">
    <source>
        <dbReference type="ARBA" id="ARBA00023002"/>
    </source>
</evidence>
<sequence length="408" mass="41528">MTPTCDVVVVGAGILGAAAARTLAGRGLSVTVLESGRAGSQGSAATAGNVHIQGIHTRRPGQRVPVDVQRLVPLQAAAHGAWLRWEDEIPSGTGWHRTGGWMVAETAEDVAELHRKQRWEAAAGIPTEVVDGAAARRVTPALGPSVLAATWCDWDGWADPAVTTPALVADARRAGVEVLEQAPVAAVRPSGDGFLVQARGVERSCGVVVDVAGPWLGEICRMVGVEVALAPLAIQMYRSAPAPRQLDHLVQHVAQGLSVKQADDGRFLVGGGWPAGPLRPDGTADVDAAGVTASAAQASRVLPLLAAHGPERAWTGPLSATPDEMPVIGALPGHPGFLVAGGTYGFTFAPLWADVLAAAVTGIAPPVDVADLGPARLVAAADGPLHPAGASTVVGTIAGATDTDTGKR</sequence>
<name>A0A917WMP9_9ACTN</name>
<accession>A0A917WMP9</accession>
<dbReference type="Pfam" id="PF01266">
    <property type="entry name" value="DAO"/>
    <property type="match status" value="1"/>
</dbReference>
<evidence type="ECO:0000313" key="4">
    <source>
        <dbReference type="Proteomes" id="UP000655208"/>
    </source>
</evidence>
<feature type="domain" description="FAD dependent oxidoreductase" evidence="2">
    <location>
        <begin position="6"/>
        <end position="358"/>
    </location>
</feature>
<dbReference type="PANTHER" id="PTHR13847">
    <property type="entry name" value="SARCOSINE DEHYDROGENASE-RELATED"/>
    <property type="match status" value="1"/>
</dbReference>
<dbReference type="GO" id="GO:0005737">
    <property type="term" value="C:cytoplasm"/>
    <property type="evidence" value="ECO:0007669"/>
    <property type="project" value="TreeGrafter"/>
</dbReference>
<keyword evidence="4" id="KW-1185">Reference proteome</keyword>
<dbReference type="InterPro" id="IPR006076">
    <property type="entry name" value="FAD-dep_OxRdtase"/>
</dbReference>
<dbReference type="RefSeq" id="WP_229674670.1">
    <property type="nucleotide sequence ID" value="NZ_BMNA01000014.1"/>
</dbReference>
<dbReference type="PANTHER" id="PTHR13847:SF287">
    <property type="entry name" value="FAD-DEPENDENT OXIDOREDUCTASE DOMAIN-CONTAINING PROTEIN 1"/>
    <property type="match status" value="1"/>
</dbReference>
<reference evidence="3" key="2">
    <citation type="submission" date="2020-09" db="EMBL/GenBank/DDBJ databases">
        <authorList>
            <person name="Sun Q."/>
            <person name="Zhou Y."/>
        </authorList>
    </citation>
    <scope>NUCLEOTIDE SEQUENCE</scope>
    <source>
        <strain evidence="3">CGMCC 4.7308</strain>
    </source>
</reference>